<gene>
    <name evidence="1" type="ORF">S12H4_50332</name>
</gene>
<feature type="non-terminal residue" evidence="1">
    <location>
        <position position="1"/>
    </location>
</feature>
<dbReference type="AlphaFoldDB" id="X1UYX4"/>
<accession>X1UYX4</accession>
<dbReference type="Gene3D" id="3.40.50.720">
    <property type="entry name" value="NAD(P)-binding Rossmann-like Domain"/>
    <property type="match status" value="1"/>
</dbReference>
<name>X1UYX4_9ZZZZ</name>
<comment type="caution">
    <text evidence="1">The sequence shown here is derived from an EMBL/GenBank/DDBJ whole genome shotgun (WGS) entry which is preliminary data.</text>
</comment>
<evidence type="ECO:0008006" key="2">
    <source>
        <dbReference type="Google" id="ProtNLM"/>
    </source>
</evidence>
<proteinExistence type="predicted"/>
<organism evidence="1">
    <name type="scientific">marine sediment metagenome</name>
    <dbReference type="NCBI Taxonomy" id="412755"/>
    <lineage>
        <taxon>unclassified sequences</taxon>
        <taxon>metagenomes</taxon>
        <taxon>ecological metagenomes</taxon>
    </lineage>
</organism>
<dbReference type="Gene3D" id="3.90.180.10">
    <property type="entry name" value="Medium-chain alcohol dehydrogenases, catalytic domain"/>
    <property type="match status" value="1"/>
</dbReference>
<dbReference type="EMBL" id="BARW01031684">
    <property type="protein sequence ID" value="GAJ05091.1"/>
    <property type="molecule type" value="Genomic_DNA"/>
</dbReference>
<evidence type="ECO:0000313" key="1">
    <source>
        <dbReference type="EMBL" id="GAJ05091.1"/>
    </source>
</evidence>
<reference evidence="1" key="1">
    <citation type="journal article" date="2014" name="Front. Microbiol.">
        <title>High frequency of phylogenetically diverse reductive dehalogenase-homologous genes in deep subseafloor sedimentary metagenomes.</title>
        <authorList>
            <person name="Kawai M."/>
            <person name="Futagami T."/>
            <person name="Toyoda A."/>
            <person name="Takaki Y."/>
            <person name="Nishi S."/>
            <person name="Hori S."/>
            <person name="Arai W."/>
            <person name="Tsubouchi T."/>
            <person name="Morono Y."/>
            <person name="Uchiyama I."/>
            <person name="Ito T."/>
            <person name="Fujiyama A."/>
            <person name="Inagaki F."/>
            <person name="Takami H."/>
        </authorList>
    </citation>
    <scope>NUCLEOTIDE SEQUENCE</scope>
    <source>
        <strain evidence="1">Expedition CK06-06</strain>
    </source>
</reference>
<protein>
    <recommendedName>
        <fullName evidence="2">Alcohol dehydrogenase-like C-terminal domain-containing protein</fullName>
    </recommendedName>
</protein>
<sequence length="100" mass="11331">GLNSPLEVSLEDYVRPTAEKIYTTKEERVEVPWNMGIMKRIETTLPFSSGYTSWEKDLHLIASKKINVNSLITHCFPLGDWSKAFSLVTKGQAIKTLFIA</sequence>